<comment type="caution">
    <text evidence="1">The sequence shown here is derived from an EMBL/GenBank/DDBJ whole genome shotgun (WGS) entry which is preliminary data.</text>
</comment>
<organism evidence="1 2">
    <name type="scientific">Leucogyrophana mollusca</name>
    <dbReference type="NCBI Taxonomy" id="85980"/>
    <lineage>
        <taxon>Eukaryota</taxon>
        <taxon>Fungi</taxon>
        <taxon>Dikarya</taxon>
        <taxon>Basidiomycota</taxon>
        <taxon>Agaricomycotina</taxon>
        <taxon>Agaricomycetes</taxon>
        <taxon>Agaricomycetidae</taxon>
        <taxon>Boletales</taxon>
        <taxon>Boletales incertae sedis</taxon>
        <taxon>Leucogyrophana</taxon>
    </lineage>
</organism>
<protein>
    <submittedName>
        <fullName evidence="1">PIN domain-like protein</fullName>
    </submittedName>
</protein>
<proteinExistence type="predicted"/>
<dbReference type="EMBL" id="MU266334">
    <property type="protein sequence ID" value="KAH7930209.1"/>
    <property type="molecule type" value="Genomic_DNA"/>
</dbReference>
<reference evidence="1" key="1">
    <citation type="journal article" date="2021" name="New Phytol.">
        <title>Evolutionary innovations through gain and loss of genes in the ectomycorrhizal Boletales.</title>
        <authorList>
            <person name="Wu G."/>
            <person name="Miyauchi S."/>
            <person name="Morin E."/>
            <person name="Kuo A."/>
            <person name="Drula E."/>
            <person name="Varga T."/>
            <person name="Kohler A."/>
            <person name="Feng B."/>
            <person name="Cao Y."/>
            <person name="Lipzen A."/>
            <person name="Daum C."/>
            <person name="Hundley H."/>
            <person name="Pangilinan J."/>
            <person name="Johnson J."/>
            <person name="Barry K."/>
            <person name="LaButti K."/>
            <person name="Ng V."/>
            <person name="Ahrendt S."/>
            <person name="Min B."/>
            <person name="Choi I.G."/>
            <person name="Park H."/>
            <person name="Plett J.M."/>
            <person name="Magnuson J."/>
            <person name="Spatafora J.W."/>
            <person name="Nagy L.G."/>
            <person name="Henrissat B."/>
            <person name="Grigoriev I.V."/>
            <person name="Yang Z.L."/>
            <person name="Xu J."/>
            <person name="Martin F.M."/>
        </authorList>
    </citation>
    <scope>NUCLEOTIDE SEQUENCE</scope>
    <source>
        <strain evidence="1">KUC20120723A-06</strain>
    </source>
</reference>
<dbReference type="Proteomes" id="UP000790709">
    <property type="component" value="Unassembled WGS sequence"/>
</dbReference>
<name>A0ACB8BX31_9AGAM</name>
<evidence type="ECO:0000313" key="1">
    <source>
        <dbReference type="EMBL" id="KAH7930209.1"/>
    </source>
</evidence>
<sequence length="1215" mass="134156">MGVKSLWSLLEPVGRPVPLENIEGKALAIDSSIWIYQFQATMRDKDGRALVNAHVVGFLRRICKLLFYGIRPVFVFDGGAPALKRNTITERKKKKSGAAASHAKIAERLLAAHMRREALLQAHSPPSKTAKGKEKAPSGRVVLDEGAVYLEDIDGSVARTPAKQSGKAKDTQASPLSSKKNRFHEHDPYRLPEVDLEERVAKVTRSNAPDPRLATEEELRTFIEEMRPEDLDVSSPAFRELPTEVQYEIIGDLRLKSRQTSYKRLQNMLRKAETPLDFSKEQIKNLKQRNELTQQLLTTTDSIGKAHLTIPVRIASERNREYVLVKNEGADGGWVLGIRDDGTRAKPIEIDQDEHHPPESGSESDMEMEEVAIPRTGAFDPDLREYQRTMALSVIGKGSQDALPSRPVKRKPKPGRLFDVDEDDEFPRAVDDVEDDDDPELALAIQASLDGRDLPGANVASSSRVPGLASPPRRPQSLPDHPQTPPRKSVSTLPSPYNSSLSRAGVARERLLDDYEDMYASPSRLETALSIAGAGPSRRPSGSHHDHTLGLTFGKPSLLTSPQSIPQPLEPVPSVGASGAGSNVVTHRQEPAPTALPPPTTMSAPSEALSSLDKIIPDDSPDPTIDHLSDEDSDGDMDEIYVGKLTYSSATDTVLQRSEGESFLPSDTPDRHEVMGPSVTREALRTPEPVPVSPMLIASPSKVPEVEENDDDPYPDWSRSPSPVPMDSTSHEAGAQPTREAAAEGWDAAHEMDAHAEEGEFARFISQVKGKDLDVVRHEIDEEIRTLNQQKKAAMRDSEDITQQMISQIMLMLRLFGIPYITAPMEAEAQCAELASLGLVEGIITDDSDVFLFGGLRVFKNMFNQSKTVECFLLSDLSRELGLDQDTLIRLAYLLGSDYVEGLPGVGPVVAMEMMKEFPGEDGLHKFKDWWTKVQSGRDKEEDSKTKFRTRFKKRFKDLYLPQEWPNALVRDAYYHPTVDSSEEPFKWGMPDLDALRGFLREELGWNQTKVDDLLLPIIQKMNKRNQAASSNRQGNLNGYLDVAAGTGSYAPRKRQAYGSKRLQQVVSDFRKQQAKGQAGVTGTPSPEANDTDAEEVEPEKKKRKKTASTVGEEKRTAKSGKTRSTGNRRGRGRGGRPAARTSSFTKTGDIGSNKQGSKNRGQSADDFEGDENNTADMIPSRPLEVKLRPRPKPLAKGSRNPDLYGSNSEPSLDG</sequence>
<keyword evidence="2" id="KW-1185">Reference proteome</keyword>
<accession>A0ACB8BX31</accession>
<gene>
    <name evidence="1" type="ORF">BV22DRAFT_1001147</name>
</gene>
<evidence type="ECO:0000313" key="2">
    <source>
        <dbReference type="Proteomes" id="UP000790709"/>
    </source>
</evidence>